<sequence>MKPMEKLSSEIPPGWDYNPSTWGQRLPLVAVAVIGLGISLYLGLYQLRVISSVWDPFFGPASSQKVLNSPLSRVLPIPDALLGAIAYGVDALTGVFGRTGRWKTLPWLVVLFGIAVGPLGTVSVLLVIAQPVLENAWCTMCLASAAISIAMIGPAMDEVLASLQFLQRVKRNGQSVWKAFWGDKAITATVR</sequence>
<name>A0A418M8I2_9BACT</name>
<evidence type="ECO:0000256" key="4">
    <source>
        <dbReference type="ARBA" id="ARBA00022719"/>
    </source>
</evidence>
<keyword evidence="8" id="KW-1015">Disulfide bond</keyword>
<evidence type="ECO:0000256" key="1">
    <source>
        <dbReference type="ARBA" id="ARBA00004141"/>
    </source>
</evidence>
<keyword evidence="7 10" id="KW-0472">Membrane</keyword>
<keyword evidence="4" id="KW-0874">Quinone</keyword>
<dbReference type="InterPro" id="IPR038354">
    <property type="entry name" value="VKOR_sf"/>
</dbReference>
<dbReference type="GO" id="GO:0016491">
    <property type="term" value="F:oxidoreductase activity"/>
    <property type="evidence" value="ECO:0007669"/>
    <property type="project" value="UniProtKB-KW"/>
</dbReference>
<dbReference type="Gene3D" id="1.20.1440.130">
    <property type="entry name" value="VKOR domain"/>
    <property type="match status" value="1"/>
</dbReference>
<comment type="subcellular location">
    <subcellularLocation>
        <location evidence="1">Membrane</location>
        <topology evidence="1">Multi-pass membrane protein</topology>
    </subcellularLocation>
</comment>
<evidence type="ECO:0000256" key="9">
    <source>
        <dbReference type="ARBA" id="ARBA00023284"/>
    </source>
</evidence>
<dbReference type="InterPro" id="IPR012932">
    <property type="entry name" value="VKOR"/>
</dbReference>
<protein>
    <submittedName>
        <fullName evidence="12">Vitamin K epoxide reductase</fullName>
    </submittedName>
</protein>
<evidence type="ECO:0000259" key="11">
    <source>
        <dbReference type="SMART" id="SM00756"/>
    </source>
</evidence>
<dbReference type="SMART" id="SM00756">
    <property type="entry name" value="VKc"/>
    <property type="match status" value="1"/>
</dbReference>
<accession>A0A418M8I2</accession>
<feature type="domain" description="Vitamin K epoxide reductase" evidence="11">
    <location>
        <begin position="19"/>
        <end position="159"/>
    </location>
</feature>
<feature type="transmembrane region" description="Helical" evidence="10">
    <location>
        <begin position="26"/>
        <end position="47"/>
    </location>
</feature>
<keyword evidence="6" id="KW-0560">Oxidoreductase</keyword>
<dbReference type="OrthoDB" id="9814124at2"/>
<evidence type="ECO:0000256" key="6">
    <source>
        <dbReference type="ARBA" id="ARBA00023002"/>
    </source>
</evidence>
<gene>
    <name evidence="12" type="ORF">DYU11_15430</name>
</gene>
<keyword evidence="3 10" id="KW-0812">Transmembrane</keyword>
<dbReference type="Pfam" id="PF07884">
    <property type="entry name" value="VKOR"/>
    <property type="match status" value="1"/>
</dbReference>
<evidence type="ECO:0000256" key="10">
    <source>
        <dbReference type="SAM" id="Phobius"/>
    </source>
</evidence>
<comment type="caution">
    <text evidence="12">The sequence shown here is derived from an EMBL/GenBank/DDBJ whole genome shotgun (WGS) entry which is preliminary data.</text>
</comment>
<keyword evidence="13" id="KW-1185">Reference proteome</keyword>
<dbReference type="EMBL" id="QXED01000004">
    <property type="protein sequence ID" value="RIV22406.1"/>
    <property type="molecule type" value="Genomic_DNA"/>
</dbReference>
<reference evidence="12 13" key="1">
    <citation type="submission" date="2018-08" db="EMBL/GenBank/DDBJ databases">
        <title>Fibrisoma montanum sp. nov., isolated from Danxia mountain soil.</title>
        <authorList>
            <person name="Huang Y."/>
        </authorList>
    </citation>
    <scope>NUCLEOTIDE SEQUENCE [LARGE SCALE GENOMIC DNA]</scope>
    <source>
        <strain evidence="12 13">HYT19</strain>
    </source>
</reference>
<dbReference type="GO" id="GO:0016020">
    <property type="term" value="C:membrane"/>
    <property type="evidence" value="ECO:0007669"/>
    <property type="project" value="UniProtKB-SubCell"/>
</dbReference>
<dbReference type="GO" id="GO:0048038">
    <property type="term" value="F:quinone binding"/>
    <property type="evidence" value="ECO:0007669"/>
    <property type="project" value="UniProtKB-KW"/>
</dbReference>
<dbReference type="AlphaFoldDB" id="A0A418M8I2"/>
<feature type="transmembrane region" description="Helical" evidence="10">
    <location>
        <begin position="136"/>
        <end position="156"/>
    </location>
</feature>
<keyword evidence="5 10" id="KW-1133">Transmembrane helix</keyword>
<dbReference type="Proteomes" id="UP000283523">
    <property type="component" value="Unassembled WGS sequence"/>
</dbReference>
<comment type="similarity">
    <text evidence="2">Belongs to the VKOR family.</text>
</comment>
<evidence type="ECO:0000256" key="7">
    <source>
        <dbReference type="ARBA" id="ARBA00023136"/>
    </source>
</evidence>
<dbReference type="CDD" id="cd12919">
    <property type="entry name" value="VKOR_2"/>
    <property type="match status" value="1"/>
</dbReference>
<evidence type="ECO:0000313" key="13">
    <source>
        <dbReference type="Proteomes" id="UP000283523"/>
    </source>
</evidence>
<feature type="transmembrane region" description="Helical" evidence="10">
    <location>
        <begin position="105"/>
        <end position="129"/>
    </location>
</feature>
<keyword evidence="9" id="KW-0676">Redox-active center</keyword>
<organism evidence="12 13">
    <name type="scientific">Fibrisoma montanum</name>
    <dbReference type="NCBI Taxonomy" id="2305895"/>
    <lineage>
        <taxon>Bacteria</taxon>
        <taxon>Pseudomonadati</taxon>
        <taxon>Bacteroidota</taxon>
        <taxon>Cytophagia</taxon>
        <taxon>Cytophagales</taxon>
        <taxon>Spirosomataceae</taxon>
        <taxon>Fibrisoma</taxon>
    </lineage>
</organism>
<evidence type="ECO:0000256" key="3">
    <source>
        <dbReference type="ARBA" id="ARBA00022692"/>
    </source>
</evidence>
<evidence type="ECO:0000256" key="8">
    <source>
        <dbReference type="ARBA" id="ARBA00023157"/>
    </source>
</evidence>
<evidence type="ECO:0000256" key="5">
    <source>
        <dbReference type="ARBA" id="ARBA00022989"/>
    </source>
</evidence>
<proteinExistence type="inferred from homology"/>
<evidence type="ECO:0000256" key="2">
    <source>
        <dbReference type="ARBA" id="ARBA00006214"/>
    </source>
</evidence>
<evidence type="ECO:0000313" key="12">
    <source>
        <dbReference type="EMBL" id="RIV22406.1"/>
    </source>
</evidence>